<proteinExistence type="predicted"/>
<sequence length="77" mass="8628">MLCETSVQGLGPGWNFSAAASVTIRLKSRTSFLILPWQGQSERNVRILKSMTLISRDPFFPLEVTKADNTCAYRYTG</sequence>
<evidence type="ECO:0000313" key="2">
    <source>
        <dbReference type="Proteomes" id="UP001054945"/>
    </source>
</evidence>
<comment type="caution">
    <text evidence="1">The sequence shown here is derived from an EMBL/GenBank/DDBJ whole genome shotgun (WGS) entry which is preliminary data.</text>
</comment>
<evidence type="ECO:0000313" key="1">
    <source>
        <dbReference type="EMBL" id="GIY78190.1"/>
    </source>
</evidence>
<gene>
    <name evidence="1" type="ORF">CEXT_619611</name>
</gene>
<dbReference type="EMBL" id="BPLR01015727">
    <property type="protein sequence ID" value="GIY78190.1"/>
    <property type="molecule type" value="Genomic_DNA"/>
</dbReference>
<name>A0AAV4W5T2_CAEEX</name>
<reference evidence="1 2" key="1">
    <citation type="submission" date="2021-06" db="EMBL/GenBank/DDBJ databases">
        <title>Caerostris extrusa draft genome.</title>
        <authorList>
            <person name="Kono N."/>
            <person name="Arakawa K."/>
        </authorList>
    </citation>
    <scope>NUCLEOTIDE SEQUENCE [LARGE SCALE GENOMIC DNA]</scope>
</reference>
<organism evidence="1 2">
    <name type="scientific">Caerostris extrusa</name>
    <name type="common">Bark spider</name>
    <name type="synonym">Caerostris bankana</name>
    <dbReference type="NCBI Taxonomy" id="172846"/>
    <lineage>
        <taxon>Eukaryota</taxon>
        <taxon>Metazoa</taxon>
        <taxon>Ecdysozoa</taxon>
        <taxon>Arthropoda</taxon>
        <taxon>Chelicerata</taxon>
        <taxon>Arachnida</taxon>
        <taxon>Araneae</taxon>
        <taxon>Araneomorphae</taxon>
        <taxon>Entelegynae</taxon>
        <taxon>Araneoidea</taxon>
        <taxon>Araneidae</taxon>
        <taxon>Caerostris</taxon>
    </lineage>
</organism>
<keyword evidence="2" id="KW-1185">Reference proteome</keyword>
<dbReference type="AlphaFoldDB" id="A0AAV4W5T2"/>
<protein>
    <submittedName>
        <fullName evidence="1">Uncharacterized protein</fullName>
    </submittedName>
</protein>
<dbReference type="Proteomes" id="UP001054945">
    <property type="component" value="Unassembled WGS sequence"/>
</dbReference>
<accession>A0AAV4W5T2</accession>